<accession>A0ABY1BD22</accession>
<protein>
    <submittedName>
        <fullName evidence="1">Sarcosine oxidase subunit gamma</fullName>
    </submittedName>
</protein>
<proteinExistence type="predicted"/>
<dbReference type="InterPro" id="IPR027266">
    <property type="entry name" value="TrmE/GcvT-like"/>
</dbReference>
<organism evidence="1 2">
    <name type="scientific">Pseudomonas cuatrocienegasensis</name>
    <dbReference type="NCBI Taxonomy" id="543360"/>
    <lineage>
        <taxon>Bacteria</taxon>
        <taxon>Pseudomonadati</taxon>
        <taxon>Pseudomonadota</taxon>
        <taxon>Gammaproteobacteria</taxon>
        <taxon>Pseudomonadales</taxon>
        <taxon>Pseudomonadaceae</taxon>
        <taxon>Pseudomonas</taxon>
    </lineage>
</organism>
<dbReference type="Gene3D" id="3.30.1360.120">
    <property type="entry name" value="Probable tRNA modification gtpase trme, domain 1"/>
    <property type="match status" value="1"/>
</dbReference>
<keyword evidence="2" id="KW-1185">Reference proteome</keyword>
<dbReference type="Gene3D" id="3.30.70.1520">
    <property type="entry name" value="Heterotetrameric sarcosine oxidase"/>
    <property type="match status" value="1"/>
</dbReference>
<dbReference type="EMBL" id="FOFP01000007">
    <property type="protein sequence ID" value="SEQ57196.1"/>
    <property type="molecule type" value="Genomic_DNA"/>
</dbReference>
<dbReference type="SUPFAM" id="SSF103025">
    <property type="entry name" value="Folate-binding domain"/>
    <property type="match status" value="1"/>
</dbReference>
<gene>
    <name evidence="1" type="ORF">SAMN05216600_107101</name>
</gene>
<dbReference type="RefSeq" id="WP_083251786.1">
    <property type="nucleotide sequence ID" value="NZ_FOFP01000007.1"/>
</dbReference>
<dbReference type="Proteomes" id="UP000198512">
    <property type="component" value="Unassembled WGS sequence"/>
</dbReference>
<name>A0ABY1BD22_9PSED</name>
<comment type="caution">
    <text evidence="1">The sequence shown here is derived from an EMBL/GenBank/DDBJ whole genome shotgun (WGS) entry which is preliminary data.</text>
</comment>
<evidence type="ECO:0000313" key="1">
    <source>
        <dbReference type="EMBL" id="SEQ57196.1"/>
    </source>
</evidence>
<reference evidence="1 2" key="1">
    <citation type="submission" date="2016-10" db="EMBL/GenBank/DDBJ databases">
        <authorList>
            <person name="Varghese N."/>
            <person name="Submissions S."/>
        </authorList>
    </citation>
    <scope>NUCLEOTIDE SEQUENCE [LARGE SCALE GENOMIC DNA]</scope>
    <source>
        <strain evidence="1 2">CIP 109853</strain>
    </source>
</reference>
<sequence>MSLHAEHFSERSPLYRLHQDAQLNALGDSCIVSNYGAGDERARAAHCGLLDLSNLARVGFRGAASAAYLEARGYQLPAVPNQALSQADGSQVLRMSQAEYLLLGSLQDTGARVRQEELAWQFDDTPNYLLPRQDSHAWLLLSGTCQAEVMAKLCGVDLRAEAFPVGSVAQTSAARINVIIANLPLGELPCLHILCDRASADYFWGALLDAMQEFGGQPVGLDALR</sequence>
<evidence type="ECO:0000313" key="2">
    <source>
        <dbReference type="Proteomes" id="UP000198512"/>
    </source>
</evidence>